<dbReference type="RefSeq" id="WP_103358621.1">
    <property type="nucleotide sequence ID" value="NZ_PPRF01000059.1"/>
</dbReference>
<proteinExistence type="predicted"/>
<evidence type="ECO:0000313" key="2">
    <source>
        <dbReference type="Proteomes" id="UP000242752"/>
    </source>
</evidence>
<accession>A0A2K3YLJ1</accession>
<dbReference type="AlphaFoldDB" id="A0A2K3YLJ1"/>
<comment type="caution">
    <text evidence="1">The sequence shown here is derived from an EMBL/GenBank/DDBJ whole genome shotgun (WGS) entry which is preliminary data.</text>
</comment>
<evidence type="ECO:0000313" key="1">
    <source>
        <dbReference type="EMBL" id="PNZ26184.1"/>
    </source>
</evidence>
<organism evidence="1 2">
    <name type="scientific">Staphylococcus rostri</name>
    <dbReference type="NCBI Taxonomy" id="522262"/>
    <lineage>
        <taxon>Bacteria</taxon>
        <taxon>Bacillati</taxon>
        <taxon>Bacillota</taxon>
        <taxon>Bacilli</taxon>
        <taxon>Bacillales</taxon>
        <taxon>Staphylococcaceae</taxon>
        <taxon>Staphylococcus</taxon>
    </lineage>
</organism>
<name>A0A2K3YLJ1_9STAP</name>
<keyword evidence="2" id="KW-1185">Reference proteome</keyword>
<dbReference type="EMBL" id="PPRF01000059">
    <property type="protein sequence ID" value="PNZ26184.1"/>
    <property type="molecule type" value="Genomic_DNA"/>
</dbReference>
<sequence length="73" mass="8487">MNSYNELYDTIKNLIDNKEVSSYQINKDTGVSYGNINAMRRGERLIENLTLKNAEKLYNYQKQLEQNTTPPGK</sequence>
<dbReference type="OrthoDB" id="2406308at2"/>
<protein>
    <recommendedName>
        <fullName evidence="3">XRE family transcriptional regulator</fullName>
    </recommendedName>
</protein>
<reference evidence="1 2" key="1">
    <citation type="submission" date="2017-08" db="EMBL/GenBank/DDBJ databases">
        <title>Draft genome sequences of 64 type strains of genus Staph aureus.</title>
        <authorList>
            <person name="Cole K."/>
            <person name="Golubchik T."/>
            <person name="Russell J."/>
            <person name="Foster D."/>
            <person name="Llewelyn M."/>
            <person name="Wilson D."/>
            <person name="Crook D."/>
            <person name="Paul J."/>
        </authorList>
    </citation>
    <scope>NUCLEOTIDE SEQUENCE [LARGE SCALE GENOMIC DNA]</scope>
    <source>
        <strain evidence="1 2">DSM 21968</strain>
    </source>
</reference>
<gene>
    <name evidence="1" type="ORF">CD122_08785</name>
</gene>
<evidence type="ECO:0008006" key="3">
    <source>
        <dbReference type="Google" id="ProtNLM"/>
    </source>
</evidence>
<dbReference type="Proteomes" id="UP000242752">
    <property type="component" value="Unassembled WGS sequence"/>
</dbReference>